<keyword evidence="2" id="KW-0963">Cytoplasm</keyword>
<dbReference type="InterPro" id="IPR023404">
    <property type="entry name" value="rSAM_horseshoe"/>
</dbReference>
<proteinExistence type="inferred from homology"/>
<evidence type="ECO:0000313" key="5">
    <source>
        <dbReference type="Proteomes" id="UP000019402"/>
    </source>
</evidence>
<evidence type="ECO:0000313" key="4">
    <source>
        <dbReference type="EMBL" id="GAF01805.1"/>
    </source>
</evidence>
<dbReference type="EMBL" id="BAMD01000003">
    <property type="protein sequence ID" value="GAF01805.1"/>
    <property type="molecule type" value="Genomic_DNA"/>
</dbReference>
<comment type="caution">
    <text evidence="4">The sequence shown here is derived from an EMBL/GenBank/DDBJ whole genome shotgun (WGS) entry which is preliminary data.</text>
</comment>
<evidence type="ECO:0000256" key="2">
    <source>
        <dbReference type="RuleBase" id="RU364116"/>
    </source>
</evidence>
<comment type="function">
    <text evidence="2">Probably acts as a heme chaperone, transferring heme to an unknown acceptor. Binds one molecule of heme per monomer, possibly covalently. Binds 1 [4Fe-4S] cluster. The cluster is coordinated with 3 cysteines and an exchangeable S-adenosyl-L-methionine.</text>
</comment>
<name>W7XUU4_9BACT</name>
<dbReference type="GO" id="GO:0046872">
    <property type="term" value="F:metal ion binding"/>
    <property type="evidence" value="ECO:0007669"/>
    <property type="project" value="UniProtKB-UniRule"/>
</dbReference>
<dbReference type="Pfam" id="PF04055">
    <property type="entry name" value="Radical_SAM"/>
    <property type="match status" value="1"/>
</dbReference>
<dbReference type="CDD" id="cd01335">
    <property type="entry name" value="Radical_SAM"/>
    <property type="match status" value="1"/>
</dbReference>
<sequence length="374" mass="43061">MAGIYIHIPFCIQKCGYCDFYSIIRLTDKSDFVACLCKEIIDRKDTLNGEAVKTIYFGGGTPSLLSKQDLTKIVDVLFAHYDLSKLEEFTIEVNPDDINMSYLTDLRELGINRLSMGIQSFNNKILTFMNRRHNAAEALQAVELSKRSGFDNVSIDLIYGIPNMSLQEWESSIDTALGMGVQHISAYHLTFEPGTVFYKNLKKNILKEVDDSVSVEQHALLIHKLKEKGFIDYEISNFCQPGFESKHNSSYWNGSNYLGFGPSAHSYSAPSRRWNISDLKEYMKKVQEEECYFEFEILSEKDKYNEAIMLGLRTNKGVELNVINQMKDEFILFFNEIMKKNIKLKTTFEQDGYLKVCFDQKILTDQIITDFFIA</sequence>
<dbReference type="PROSITE" id="PS51918">
    <property type="entry name" value="RADICAL_SAM"/>
    <property type="match status" value="1"/>
</dbReference>
<dbReference type="PANTHER" id="PTHR13932:SF5">
    <property type="entry name" value="RADICAL S-ADENOSYL METHIONINE DOMAIN-CONTAINING PROTEIN 1, MITOCHONDRIAL"/>
    <property type="match status" value="1"/>
</dbReference>
<dbReference type="SFLD" id="SFLDG01065">
    <property type="entry name" value="anaerobic_coproporphyrinogen-I"/>
    <property type="match status" value="1"/>
</dbReference>
<dbReference type="InterPro" id="IPR034505">
    <property type="entry name" value="Coproporphyrinogen-III_oxidase"/>
</dbReference>
<keyword evidence="2" id="KW-0349">Heme</keyword>
<dbReference type="InterPro" id="IPR006638">
    <property type="entry name" value="Elp3/MiaA/NifB-like_rSAM"/>
</dbReference>
<accession>W7XUU4</accession>
<gene>
    <name evidence="4" type="ORF">JCM21142_422</name>
</gene>
<dbReference type="STRING" id="869213.GCA_000517085_03581"/>
<dbReference type="InterPro" id="IPR010723">
    <property type="entry name" value="HemN_C"/>
</dbReference>
<evidence type="ECO:0000256" key="1">
    <source>
        <dbReference type="ARBA" id="ARBA00006100"/>
    </source>
</evidence>
<comment type="similarity">
    <text evidence="1">Belongs to the anaerobic coproporphyrinogen-III oxidase family. HemW subfamily.</text>
</comment>
<keyword evidence="2" id="KW-0408">Iron</keyword>
<evidence type="ECO:0000259" key="3">
    <source>
        <dbReference type="PROSITE" id="PS51918"/>
    </source>
</evidence>
<dbReference type="eggNOG" id="COG0635">
    <property type="taxonomic scope" value="Bacteria"/>
</dbReference>
<reference evidence="4 5" key="1">
    <citation type="journal article" date="2014" name="Genome Announc.">
        <title>Draft Genome Sequence of Cytophaga fermentans JCM 21142T, a Facultative Anaerobe Isolated from Marine Mud.</title>
        <authorList>
            <person name="Starns D."/>
            <person name="Oshima K."/>
            <person name="Suda W."/>
            <person name="Iino T."/>
            <person name="Yuki M."/>
            <person name="Inoue J."/>
            <person name="Kitamura K."/>
            <person name="Iida T."/>
            <person name="Darby A."/>
            <person name="Hattori M."/>
            <person name="Ohkuma M."/>
        </authorList>
    </citation>
    <scope>NUCLEOTIDE SEQUENCE [LARGE SCALE GENOMIC DNA]</scope>
    <source>
        <strain evidence="4 5">JCM 21142</strain>
    </source>
</reference>
<feature type="domain" description="Radical SAM core" evidence="3">
    <location>
        <begin position="1"/>
        <end position="232"/>
    </location>
</feature>
<dbReference type="GO" id="GO:0004109">
    <property type="term" value="F:coproporphyrinogen oxidase activity"/>
    <property type="evidence" value="ECO:0007669"/>
    <property type="project" value="InterPro"/>
</dbReference>
<keyword evidence="2" id="KW-0479">Metal-binding</keyword>
<dbReference type="InterPro" id="IPR004559">
    <property type="entry name" value="HemW-like"/>
</dbReference>
<organism evidence="4 5">
    <name type="scientific">Saccharicrinis fermentans DSM 9555 = JCM 21142</name>
    <dbReference type="NCBI Taxonomy" id="869213"/>
    <lineage>
        <taxon>Bacteria</taxon>
        <taxon>Pseudomonadati</taxon>
        <taxon>Bacteroidota</taxon>
        <taxon>Bacteroidia</taxon>
        <taxon>Marinilabiliales</taxon>
        <taxon>Marinilabiliaceae</taxon>
        <taxon>Saccharicrinis</taxon>
    </lineage>
</organism>
<keyword evidence="2" id="KW-0004">4Fe-4S</keyword>
<keyword evidence="2" id="KW-0411">Iron-sulfur</keyword>
<dbReference type="NCBIfam" id="TIGR00539">
    <property type="entry name" value="hemN_rel"/>
    <property type="match status" value="1"/>
</dbReference>
<dbReference type="GO" id="GO:0051539">
    <property type="term" value="F:4 iron, 4 sulfur cluster binding"/>
    <property type="evidence" value="ECO:0007669"/>
    <property type="project" value="UniProtKB-UniRule"/>
</dbReference>
<dbReference type="InterPro" id="IPR058240">
    <property type="entry name" value="rSAM_sf"/>
</dbReference>
<dbReference type="Gene3D" id="3.80.30.20">
    <property type="entry name" value="tm_1862 like domain"/>
    <property type="match status" value="1"/>
</dbReference>
<dbReference type="AlphaFoldDB" id="W7XUU4"/>
<dbReference type="SFLD" id="SFLDF00562">
    <property type="entry name" value="HemN-like__clustered_with_heat"/>
    <property type="match status" value="1"/>
</dbReference>
<dbReference type="SFLD" id="SFLDS00029">
    <property type="entry name" value="Radical_SAM"/>
    <property type="match status" value="1"/>
</dbReference>
<dbReference type="SFLD" id="SFLDF00288">
    <property type="entry name" value="HemN-like__clustered_with_nucl"/>
    <property type="match status" value="1"/>
</dbReference>
<dbReference type="RefSeq" id="WP_027472967.1">
    <property type="nucleotide sequence ID" value="NZ_BAMD01000003.1"/>
</dbReference>
<dbReference type="GO" id="GO:0005737">
    <property type="term" value="C:cytoplasm"/>
    <property type="evidence" value="ECO:0007669"/>
    <property type="project" value="UniProtKB-SubCell"/>
</dbReference>
<dbReference type="OrthoDB" id="9808022at2"/>
<dbReference type="SUPFAM" id="SSF102114">
    <property type="entry name" value="Radical SAM enzymes"/>
    <property type="match status" value="1"/>
</dbReference>
<dbReference type="GO" id="GO:0006779">
    <property type="term" value="P:porphyrin-containing compound biosynthetic process"/>
    <property type="evidence" value="ECO:0007669"/>
    <property type="project" value="InterPro"/>
</dbReference>
<protein>
    <recommendedName>
        <fullName evidence="2">Heme chaperone HemW</fullName>
    </recommendedName>
</protein>
<dbReference type="Proteomes" id="UP000019402">
    <property type="component" value="Unassembled WGS sequence"/>
</dbReference>
<dbReference type="SMART" id="SM00729">
    <property type="entry name" value="Elp3"/>
    <property type="match status" value="1"/>
</dbReference>
<dbReference type="InterPro" id="IPR007197">
    <property type="entry name" value="rSAM"/>
</dbReference>
<keyword evidence="2" id="KW-0949">S-adenosyl-L-methionine</keyword>
<dbReference type="PANTHER" id="PTHR13932">
    <property type="entry name" value="COPROPORPHYRINIGEN III OXIDASE"/>
    <property type="match status" value="1"/>
</dbReference>
<keyword evidence="2" id="KW-0143">Chaperone</keyword>
<comment type="subcellular location">
    <subcellularLocation>
        <location evidence="2">Cytoplasm</location>
    </subcellularLocation>
</comment>
<keyword evidence="5" id="KW-1185">Reference proteome</keyword>
<dbReference type="Pfam" id="PF06969">
    <property type="entry name" value="HemN_C"/>
    <property type="match status" value="1"/>
</dbReference>